<evidence type="ECO:0000313" key="3">
    <source>
        <dbReference type="Proteomes" id="UP001071478"/>
    </source>
</evidence>
<evidence type="ECO:0000256" key="1">
    <source>
        <dbReference type="SAM" id="Phobius"/>
    </source>
</evidence>
<dbReference type="EMBL" id="JAPMKU010000001">
    <property type="protein sequence ID" value="MCX7467652.1"/>
    <property type="molecule type" value="Genomic_DNA"/>
</dbReference>
<dbReference type="RefSeq" id="WP_200255579.1">
    <property type="nucleotide sequence ID" value="NZ_JAENIQ020000002.1"/>
</dbReference>
<sequence>MGGLGGLVSSTLPILVLIPVNNRFGLVWALLASLTVAVGIFVWRLARRENLQPAISGLLGVAIGAAFALFTGDAKAYFLYGIWMSLLFAVVFLTSVVVRWPMVGVAWRGLNGHDMSWREIPAARRAYAWATLAWSVVFLARFLVQRNLYDADATNALAIARIAMGWPLTGVAALLTVWAVRHAAKAVAAADPDTEPASVAGRP</sequence>
<organism evidence="2 3">
    <name type="scientific">Corynebacterium pygosceleis</name>
    <dbReference type="NCBI Taxonomy" id="2800406"/>
    <lineage>
        <taxon>Bacteria</taxon>
        <taxon>Bacillati</taxon>
        <taxon>Actinomycetota</taxon>
        <taxon>Actinomycetes</taxon>
        <taxon>Mycobacteriales</taxon>
        <taxon>Corynebacteriaceae</taxon>
        <taxon>Corynebacterium</taxon>
    </lineage>
</organism>
<proteinExistence type="predicted"/>
<dbReference type="Proteomes" id="UP001071478">
    <property type="component" value="Unassembled WGS sequence"/>
</dbReference>
<feature type="transmembrane region" description="Helical" evidence="1">
    <location>
        <begin position="25"/>
        <end position="46"/>
    </location>
</feature>
<gene>
    <name evidence="2" type="ORF">OS129_01965</name>
</gene>
<dbReference type="PIRSF" id="PIRSF010219">
    <property type="entry name" value="UCP010219"/>
    <property type="match status" value="1"/>
</dbReference>
<keyword evidence="1" id="KW-0812">Transmembrane</keyword>
<dbReference type="AlphaFoldDB" id="A0A9Q4C726"/>
<name>A0A9Q4C726_9CORY</name>
<dbReference type="InterPro" id="IPR016566">
    <property type="entry name" value="UCP010219"/>
</dbReference>
<reference evidence="2" key="1">
    <citation type="submission" date="2022-11" db="EMBL/GenBank/DDBJ databases">
        <title>Corynebacterium sp. isolated from Penguins.</title>
        <authorList>
            <person name="Sedlar K."/>
            <person name="Svec P."/>
        </authorList>
    </citation>
    <scope>NUCLEOTIDE SEQUENCE</scope>
    <source>
        <strain evidence="2">P7374</strain>
    </source>
</reference>
<dbReference type="Pfam" id="PF11361">
    <property type="entry name" value="DUF3159"/>
    <property type="match status" value="1"/>
</dbReference>
<feature type="transmembrane region" description="Helical" evidence="1">
    <location>
        <begin position="156"/>
        <end position="180"/>
    </location>
</feature>
<feature type="transmembrane region" description="Helical" evidence="1">
    <location>
        <begin position="53"/>
        <end position="71"/>
    </location>
</feature>
<protein>
    <submittedName>
        <fullName evidence="2">DUF3159 domain-containing protein</fullName>
    </submittedName>
</protein>
<comment type="caution">
    <text evidence="2">The sequence shown here is derived from an EMBL/GenBank/DDBJ whole genome shotgun (WGS) entry which is preliminary data.</text>
</comment>
<keyword evidence="1" id="KW-0472">Membrane</keyword>
<feature type="transmembrane region" description="Helical" evidence="1">
    <location>
        <begin position="77"/>
        <end position="98"/>
    </location>
</feature>
<evidence type="ECO:0000313" key="2">
    <source>
        <dbReference type="EMBL" id="MCX7467652.1"/>
    </source>
</evidence>
<accession>A0A9Q4C726</accession>
<keyword evidence="1" id="KW-1133">Transmembrane helix</keyword>
<feature type="transmembrane region" description="Helical" evidence="1">
    <location>
        <begin position="126"/>
        <end position="144"/>
    </location>
</feature>